<dbReference type="AlphaFoldDB" id="A0A150XIX9"/>
<name>A0A150XIX9_ROSEK</name>
<reference evidence="2" key="1">
    <citation type="submission" date="2016-01" db="EMBL/GenBank/DDBJ databases">
        <title>Genome sequencing of Roseivirga ehrenbergii KMM 6017.</title>
        <authorList>
            <person name="Selvaratnam C."/>
            <person name="Thevarajoo S."/>
            <person name="Goh K.M."/>
            <person name="Ee R."/>
            <person name="Chan K.-G."/>
            <person name="Chong C.S."/>
        </authorList>
    </citation>
    <scope>NUCLEOTIDE SEQUENCE [LARGE SCALE GENOMIC DNA]</scope>
    <source>
        <strain evidence="2">KMM 6017</strain>
    </source>
</reference>
<dbReference type="SUPFAM" id="SSF88874">
    <property type="entry name" value="Receptor-binding domain of short tail fibre protein gp12"/>
    <property type="match status" value="1"/>
</dbReference>
<comment type="caution">
    <text evidence="2">The sequence shown here is derived from an EMBL/GenBank/DDBJ whole genome shotgun (WGS) entry which is preliminary data.</text>
</comment>
<dbReference type="Proteomes" id="UP000075583">
    <property type="component" value="Unassembled WGS sequence"/>
</dbReference>
<dbReference type="STRING" id="279360.MB14_18410"/>
<gene>
    <name evidence="2" type="ORF">MB14_18410</name>
</gene>
<dbReference type="InterPro" id="IPR011083">
    <property type="entry name" value="Phage_tail_collar_dom"/>
</dbReference>
<evidence type="ECO:0000313" key="3">
    <source>
        <dbReference type="Proteomes" id="UP000075583"/>
    </source>
</evidence>
<dbReference type="EMBL" id="LQZQ01000009">
    <property type="protein sequence ID" value="KYG78697.1"/>
    <property type="molecule type" value="Genomic_DNA"/>
</dbReference>
<keyword evidence="3" id="KW-1185">Reference proteome</keyword>
<dbReference type="OrthoDB" id="9810174at2"/>
<protein>
    <submittedName>
        <fullName evidence="2">Phage tail protein</fullName>
    </submittedName>
</protein>
<dbReference type="Pfam" id="PF07484">
    <property type="entry name" value="Collar"/>
    <property type="match status" value="1"/>
</dbReference>
<sequence length="208" mass="21531">MMDPFLGEIVMFAGNFAPRGWAFCDGQLMAISQNTALFSILGTTYGGDGRTTFALPDLRGRAAIHPGTGPGLSNYRLGQRGGVETVTLNQLQIPSHSHIAIPSTSGGTANINATAVLHADSTGATNDPTDKFPANVPNAGPSQVKAYGSNADITMNAGAVTVTGTVDLGTIPAPTIGNTGGNQWHTNIQPFECVNFIIAMVGTFPSRN</sequence>
<dbReference type="Gene3D" id="3.90.1340.10">
    <property type="entry name" value="Phage tail collar domain"/>
    <property type="match status" value="1"/>
</dbReference>
<evidence type="ECO:0000313" key="2">
    <source>
        <dbReference type="EMBL" id="KYG78697.1"/>
    </source>
</evidence>
<organism evidence="2 3">
    <name type="scientific">Roseivirga ehrenbergii (strain DSM 102268 / JCM 13514 / KCTC 12282 / NCIMB 14502 / KMM 6017)</name>
    <dbReference type="NCBI Taxonomy" id="279360"/>
    <lineage>
        <taxon>Bacteria</taxon>
        <taxon>Pseudomonadati</taxon>
        <taxon>Bacteroidota</taxon>
        <taxon>Cytophagia</taxon>
        <taxon>Cytophagales</taxon>
        <taxon>Roseivirgaceae</taxon>
        <taxon>Roseivirga</taxon>
    </lineage>
</organism>
<proteinExistence type="predicted"/>
<evidence type="ECO:0000259" key="1">
    <source>
        <dbReference type="Pfam" id="PF07484"/>
    </source>
</evidence>
<accession>A0A150XIX9</accession>
<feature type="domain" description="Phage tail collar" evidence="1">
    <location>
        <begin position="7"/>
        <end position="62"/>
    </location>
</feature>
<dbReference type="InterPro" id="IPR037053">
    <property type="entry name" value="Phage_tail_collar_dom_sf"/>
</dbReference>